<evidence type="ECO:0000313" key="1">
    <source>
        <dbReference type="EMBL" id="MCI26086.1"/>
    </source>
</evidence>
<evidence type="ECO:0000313" key="2">
    <source>
        <dbReference type="Proteomes" id="UP000265520"/>
    </source>
</evidence>
<comment type="caution">
    <text evidence="1">The sequence shown here is derived from an EMBL/GenBank/DDBJ whole genome shotgun (WGS) entry which is preliminary data.</text>
</comment>
<accession>A0A392QRD6</accession>
<organism evidence="1 2">
    <name type="scientific">Trifolium medium</name>
    <dbReference type="NCBI Taxonomy" id="97028"/>
    <lineage>
        <taxon>Eukaryota</taxon>
        <taxon>Viridiplantae</taxon>
        <taxon>Streptophyta</taxon>
        <taxon>Embryophyta</taxon>
        <taxon>Tracheophyta</taxon>
        <taxon>Spermatophyta</taxon>
        <taxon>Magnoliopsida</taxon>
        <taxon>eudicotyledons</taxon>
        <taxon>Gunneridae</taxon>
        <taxon>Pentapetalae</taxon>
        <taxon>rosids</taxon>
        <taxon>fabids</taxon>
        <taxon>Fabales</taxon>
        <taxon>Fabaceae</taxon>
        <taxon>Papilionoideae</taxon>
        <taxon>50 kb inversion clade</taxon>
        <taxon>NPAAA clade</taxon>
        <taxon>Hologalegina</taxon>
        <taxon>IRL clade</taxon>
        <taxon>Trifolieae</taxon>
        <taxon>Trifolium</taxon>
    </lineage>
</organism>
<dbReference type="EMBL" id="LXQA010151215">
    <property type="protein sequence ID" value="MCI26086.1"/>
    <property type="molecule type" value="Genomic_DNA"/>
</dbReference>
<sequence>MSGGEPTNSDTSSSGARIDFNYNASTSVSASGSDKTDRAPLFNGDSILFPFWKTNMYSHIIGISEHGWRWSCQHCK</sequence>
<dbReference type="Proteomes" id="UP000265520">
    <property type="component" value="Unassembled WGS sequence"/>
</dbReference>
<reference evidence="1 2" key="1">
    <citation type="journal article" date="2018" name="Front. Plant Sci.">
        <title>Red Clover (Trifolium pratense) and Zigzag Clover (T. medium) - A Picture of Genomic Similarities and Differences.</title>
        <authorList>
            <person name="Dluhosova J."/>
            <person name="Istvanek J."/>
            <person name="Nedelnik J."/>
            <person name="Repkova J."/>
        </authorList>
    </citation>
    <scope>NUCLEOTIDE SEQUENCE [LARGE SCALE GENOMIC DNA]</scope>
    <source>
        <strain evidence="2">cv. 10/8</strain>
        <tissue evidence="1">Leaf</tissue>
    </source>
</reference>
<dbReference type="AlphaFoldDB" id="A0A392QRD6"/>
<protein>
    <submittedName>
        <fullName evidence="1">Uncharacterized protein</fullName>
    </submittedName>
</protein>
<keyword evidence="2" id="KW-1185">Reference proteome</keyword>
<proteinExistence type="predicted"/>
<name>A0A392QRD6_9FABA</name>